<organism evidence="2">
    <name type="scientific">Trichophyton rubrum CBS 288.86</name>
    <dbReference type="NCBI Taxonomy" id="1215330"/>
    <lineage>
        <taxon>Eukaryota</taxon>
        <taxon>Fungi</taxon>
        <taxon>Dikarya</taxon>
        <taxon>Ascomycota</taxon>
        <taxon>Pezizomycotina</taxon>
        <taxon>Eurotiomycetes</taxon>
        <taxon>Eurotiomycetidae</taxon>
        <taxon>Onygenales</taxon>
        <taxon>Arthrodermataceae</taxon>
        <taxon>Trichophyton</taxon>
    </lineage>
</organism>
<name>A0A022VQS8_TRIRU</name>
<proteinExistence type="predicted"/>
<dbReference type="AlphaFoldDB" id="A0A022VQS8"/>
<reference evidence="2" key="1">
    <citation type="submission" date="2014-02" db="EMBL/GenBank/DDBJ databases">
        <title>The Genome Sequence of Trichophyton rubrum (morphotype fischeri) CBS 288.86.</title>
        <authorList>
            <consortium name="The Broad Institute Genomics Platform"/>
            <person name="Cuomo C.A."/>
            <person name="White T.C."/>
            <person name="Graser Y."/>
            <person name="Martinez-Rossi N."/>
            <person name="Heitman J."/>
            <person name="Young S.K."/>
            <person name="Zeng Q."/>
            <person name="Gargeya S."/>
            <person name="Abouelleil A."/>
            <person name="Alvarado L."/>
            <person name="Chapman S.B."/>
            <person name="Gainer-Dewar J."/>
            <person name="Goldberg J."/>
            <person name="Griggs A."/>
            <person name="Gujja S."/>
            <person name="Hansen M."/>
            <person name="Howarth C."/>
            <person name="Imamovic A."/>
            <person name="Larimer J."/>
            <person name="Martinez D."/>
            <person name="Murphy C."/>
            <person name="Pearson M.D."/>
            <person name="Persinoti G."/>
            <person name="Poon T."/>
            <person name="Priest M."/>
            <person name="Roberts A.D."/>
            <person name="Saif S."/>
            <person name="Shea T.D."/>
            <person name="Sykes S.N."/>
            <person name="Wortman J."/>
            <person name="Nusbaum C."/>
            <person name="Birren B."/>
        </authorList>
    </citation>
    <scope>NUCLEOTIDE SEQUENCE [LARGE SCALE GENOMIC DNA]</scope>
    <source>
        <strain evidence="2">CBS 288.86</strain>
    </source>
</reference>
<dbReference type="Proteomes" id="UP000023758">
    <property type="component" value="Unassembled WGS sequence"/>
</dbReference>
<sequence length="104" mass="11838">MTGIQPRTKISLLWLLLWYSCLQTLAAPGIKGARLGYEDSKGPRCTGIEEGMTQQLVPYIWLNTGKKQHSSWETSLYGIIKMAKRQKKYSKKQQPMLYIPAFGS</sequence>
<feature type="chain" id="PRO_5001510935" evidence="1">
    <location>
        <begin position="27"/>
        <end position="104"/>
    </location>
</feature>
<gene>
    <name evidence="2" type="ORF">H103_08028</name>
</gene>
<evidence type="ECO:0000313" key="2">
    <source>
        <dbReference type="EMBL" id="EZF48391.1"/>
    </source>
</evidence>
<protein>
    <submittedName>
        <fullName evidence="2">Uncharacterized protein</fullName>
    </submittedName>
</protein>
<dbReference type="EMBL" id="KK207929">
    <property type="protein sequence ID" value="EZF48391.1"/>
    <property type="molecule type" value="Genomic_DNA"/>
</dbReference>
<accession>A0A022VQS8</accession>
<dbReference type="PROSITE" id="PS51257">
    <property type="entry name" value="PROKAR_LIPOPROTEIN"/>
    <property type="match status" value="1"/>
</dbReference>
<evidence type="ECO:0000256" key="1">
    <source>
        <dbReference type="SAM" id="SignalP"/>
    </source>
</evidence>
<keyword evidence="1" id="KW-0732">Signal</keyword>
<dbReference type="HOGENOM" id="CLU_2251962_0_0_1"/>
<feature type="signal peptide" evidence="1">
    <location>
        <begin position="1"/>
        <end position="26"/>
    </location>
</feature>